<name>A0A0D7A2R4_9AGAR</name>
<dbReference type="AlphaFoldDB" id="A0A0D7A2R4"/>
<reference evidence="6 7" key="1">
    <citation type="journal article" date="2015" name="Fungal Genet. Biol.">
        <title>Evolution of novel wood decay mechanisms in Agaricales revealed by the genome sequences of Fistulina hepatica and Cylindrobasidium torrendii.</title>
        <authorList>
            <person name="Floudas D."/>
            <person name="Held B.W."/>
            <person name="Riley R."/>
            <person name="Nagy L.G."/>
            <person name="Koehler G."/>
            <person name="Ransdell A.S."/>
            <person name="Younus H."/>
            <person name="Chow J."/>
            <person name="Chiniquy J."/>
            <person name="Lipzen A."/>
            <person name="Tritt A."/>
            <person name="Sun H."/>
            <person name="Haridas S."/>
            <person name="LaButti K."/>
            <person name="Ohm R.A."/>
            <person name="Kues U."/>
            <person name="Blanchette R.A."/>
            <person name="Grigoriev I.V."/>
            <person name="Minto R.E."/>
            <person name="Hibbett D.S."/>
        </authorList>
    </citation>
    <scope>NUCLEOTIDE SEQUENCE [LARGE SCALE GENOMIC DNA]</scope>
    <source>
        <strain evidence="6 7">ATCC 64428</strain>
    </source>
</reference>
<protein>
    <recommendedName>
        <fullName evidence="5">MYND-type domain-containing protein</fullName>
    </recommendedName>
</protein>
<dbReference type="Pfam" id="PF01753">
    <property type="entry name" value="zf-MYND"/>
    <property type="match status" value="1"/>
</dbReference>
<keyword evidence="7" id="KW-1185">Reference proteome</keyword>
<dbReference type="PROSITE" id="PS50865">
    <property type="entry name" value="ZF_MYND_2"/>
    <property type="match status" value="1"/>
</dbReference>
<dbReference type="Proteomes" id="UP000054144">
    <property type="component" value="Unassembled WGS sequence"/>
</dbReference>
<gene>
    <name evidence="6" type="ORF">FISHEDRAFT_61293</name>
</gene>
<keyword evidence="3" id="KW-0862">Zinc</keyword>
<dbReference type="OrthoDB" id="341421at2759"/>
<evidence type="ECO:0000313" key="6">
    <source>
        <dbReference type="EMBL" id="KIY45297.1"/>
    </source>
</evidence>
<keyword evidence="2 4" id="KW-0863">Zinc-finger</keyword>
<evidence type="ECO:0000313" key="7">
    <source>
        <dbReference type="Proteomes" id="UP000054144"/>
    </source>
</evidence>
<sequence>MPPTSYALATKLSHAECNSILSETLLFICGGARGANAVCSAAFLFAFVASPFPGPGENLAGGPGLSEFARKHYKEFVDACLLFINAPTTTEHVKAAFERLASPCLCTMSLPGVRKAHGKLDPGISQIIREQTDHTSTLVYIVYKIMQQVLYGMPHHAQTRQSNVRAGHNSINRKWPPVDLPAVLSPRGPDALIHAVCLWMGTLTTRQMTGLISLGSIVSFVRYIFMYHDYTRAALTGSSDFWRIFLGKFRAFIDTIQNDPSHLKCIGPYSISRKDIGLAFSNLLDFICRVAEVPATEAKGNTLSTNILQNISREIEYFRSTLQPLIHDVVMNLLVGGALVNVNLCIPSAEDRPFPLTEEIINHLIGPPAVPTALKGFDGHVEYDAISSLLGHLHKFQACARPGCPKRDNLRTCAGCKAVKYCSTECQKAHWRGQFHNSNSDAAQHRLSCRLIGRVWKHRSTLAAEAQGCDDDINAWVSSFPRLVASDKQLRIPEDLRVIFNALFVIVEGHEATFALI</sequence>
<evidence type="ECO:0000259" key="5">
    <source>
        <dbReference type="PROSITE" id="PS50865"/>
    </source>
</evidence>
<dbReference type="GO" id="GO:0008270">
    <property type="term" value="F:zinc ion binding"/>
    <property type="evidence" value="ECO:0007669"/>
    <property type="project" value="UniProtKB-KW"/>
</dbReference>
<organism evidence="6 7">
    <name type="scientific">Fistulina hepatica ATCC 64428</name>
    <dbReference type="NCBI Taxonomy" id="1128425"/>
    <lineage>
        <taxon>Eukaryota</taxon>
        <taxon>Fungi</taxon>
        <taxon>Dikarya</taxon>
        <taxon>Basidiomycota</taxon>
        <taxon>Agaricomycotina</taxon>
        <taxon>Agaricomycetes</taxon>
        <taxon>Agaricomycetidae</taxon>
        <taxon>Agaricales</taxon>
        <taxon>Fistulinaceae</taxon>
        <taxon>Fistulina</taxon>
    </lineage>
</organism>
<evidence type="ECO:0000256" key="1">
    <source>
        <dbReference type="ARBA" id="ARBA00022723"/>
    </source>
</evidence>
<evidence type="ECO:0000256" key="2">
    <source>
        <dbReference type="ARBA" id="ARBA00022771"/>
    </source>
</evidence>
<feature type="domain" description="MYND-type" evidence="5">
    <location>
        <begin position="401"/>
        <end position="449"/>
    </location>
</feature>
<dbReference type="Gene3D" id="6.10.140.2220">
    <property type="match status" value="1"/>
</dbReference>
<proteinExistence type="predicted"/>
<dbReference type="EMBL" id="KN882059">
    <property type="protein sequence ID" value="KIY45297.1"/>
    <property type="molecule type" value="Genomic_DNA"/>
</dbReference>
<accession>A0A0D7A2R4</accession>
<evidence type="ECO:0000256" key="4">
    <source>
        <dbReference type="PROSITE-ProRule" id="PRU00134"/>
    </source>
</evidence>
<dbReference type="SUPFAM" id="SSF144232">
    <property type="entry name" value="HIT/MYND zinc finger-like"/>
    <property type="match status" value="1"/>
</dbReference>
<evidence type="ECO:0000256" key="3">
    <source>
        <dbReference type="ARBA" id="ARBA00022833"/>
    </source>
</evidence>
<dbReference type="InterPro" id="IPR002893">
    <property type="entry name" value="Znf_MYND"/>
</dbReference>
<keyword evidence="1" id="KW-0479">Metal-binding</keyword>